<reference evidence="1" key="2">
    <citation type="journal article" date="2023" name="Infect Dis Poverty">
        <title>Chromosome-scale genome of the human blood fluke Schistosoma mekongi and its implications for public health.</title>
        <authorList>
            <person name="Zhou M."/>
            <person name="Xu L."/>
            <person name="Xu D."/>
            <person name="Chen W."/>
            <person name="Khan J."/>
            <person name="Hu Y."/>
            <person name="Huang H."/>
            <person name="Wei H."/>
            <person name="Zhang Y."/>
            <person name="Chusongsang P."/>
            <person name="Tanasarnprasert K."/>
            <person name="Hu X."/>
            <person name="Limpanont Y."/>
            <person name="Lv Z."/>
        </authorList>
    </citation>
    <scope>NUCLEOTIDE SEQUENCE</scope>
    <source>
        <strain evidence="1">LV_2022a</strain>
    </source>
</reference>
<evidence type="ECO:0000313" key="2">
    <source>
        <dbReference type="Proteomes" id="UP001292079"/>
    </source>
</evidence>
<dbReference type="AlphaFoldDB" id="A0AAE1ZKF4"/>
<dbReference type="EMBL" id="JALJAT010000001">
    <property type="protein sequence ID" value="KAK4475518.1"/>
    <property type="molecule type" value="Genomic_DNA"/>
</dbReference>
<accession>A0AAE1ZKF4</accession>
<proteinExistence type="predicted"/>
<comment type="caution">
    <text evidence="1">The sequence shown here is derived from an EMBL/GenBank/DDBJ whole genome shotgun (WGS) entry which is preliminary data.</text>
</comment>
<evidence type="ECO:0000313" key="1">
    <source>
        <dbReference type="EMBL" id="KAK4475518.1"/>
    </source>
</evidence>
<keyword evidence="2" id="KW-1185">Reference proteome</keyword>
<protein>
    <submittedName>
        <fullName evidence="1">Uncharacterized protein</fullName>
    </submittedName>
</protein>
<reference evidence="1" key="1">
    <citation type="submission" date="2022-04" db="EMBL/GenBank/DDBJ databases">
        <authorList>
            <person name="Xu L."/>
            <person name="Lv Z."/>
        </authorList>
    </citation>
    <scope>NUCLEOTIDE SEQUENCE</scope>
    <source>
        <strain evidence="1">LV_2022a</strain>
    </source>
</reference>
<name>A0AAE1ZKF4_SCHME</name>
<sequence>MTEIFQYNSVVNKKPKKNILNHLKHYLSNSLVHHHHHHHEKPPKSIECRQTTITNSNEVLHSKMITSSKLLTNQCHTNSWTIKQFKKRLKLLHNNKFKQKSTTLCIEPSKVIQSIDSYELHQHYHTMKESLNEKHHMNTSIDNISLQLSSMHSSLSLNECNNIEEENKMYHTKITNLDEDELDKIIPNESINTLDYINTILNESNIDHTLYDYHHDHDHQQHHLQHYQQQHQQHHHRYPHQRQYKQQYDKYSLNQLTSFNNQLLSTSDIYSIFTSYDKLNDYSNLSLNKSIINNQSSFSLNKSIINNSINQTNLITTTTTLNKVNAINKTNQLIKKYFHLSNKLKTLSSMIDINKRPPPP</sequence>
<organism evidence="1 2">
    <name type="scientific">Schistosoma mekongi</name>
    <name type="common">Parasitic worm</name>
    <dbReference type="NCBI Taxonomy" id="38744"/>
    <lineage>
        <taxon>Eukaryota</taxon>
        <taxon>Metazoa</taxon>
        <taxon>Spiralia</taxon>
        <taxon>Lophotrochozoa</taxon>
        <taxon>Platyhelminthes</taxon>
        <taxon>Trematoda</taxon>
        <taxon>Digenea</taxon>
        <taxon>Strigeidida</taxon>
        <taxon>Schistosomatoidea</taxon>
        <taxon>Schistosomatidae</taxon>
        <taxon>Schistosoma</taxon>
    </lineage>
</organism>
<dbReference type="Proteomes" id="UP001292079">
    <property type="component" value="Unassembled WGS sequence"/>
</dbReference>
<gene>
    <name evidence="1" type="ORF">MN116_002564</name>
</gene>